<keyword evidence="6" id="KW-1185">Reference proteome</keyword>
<keyword evidence="1" id="KW-0677">Repeat</keyword>
<comment type="caution">
    <text evidence="5">The sequence shown here is derived from an EMBL/GenBank/DDBJ whole genome shotgun (WGS) entry which is preliminary data.</text>
</comment>
<keyword evidence="4" id="KW-0472">Membrane</keyword>
<dbReference type="OrthoDB" id="1893133at2759"/>
<dbReference type="InterPro" id="IPR050498">
    <property type="entry name" value="Ycf3"/>
</dbReference>
<accession>A0A5B6UJL1</accession>
<dbReference type="InterPro" id="IPR011990">
    <property type="entry name" value="TPR-like_helical_dom_sf"/>
</dbReference>
<evidence type="ECO:0000256" key="2">
    <source>
        <dbReference type="ARBA" id="ARBA00022803"/>
    </source>
</evidence>
<evidence type="ECO:0000256" key="3">
    <source>
        <dbReference type="PROSITE-ProRule" id="PRU00339"/>
    </source>
</evidence>
<evidence type="ECO:0000313" key="6">
    <source>
        <dbReference type="Proteomes" id="UP000325315"/>
    </source>
</evidence>
<organism evidence="5 6">
    <name type="scientific">Gossypium australe</name>
    <dbReference type="NCBI Taxonomy" id="47621"/>
    <lineage>
        <taxon>Eukaryota</taxon>
        <taxon>Viridiplantae</taxon>
        <taxon>Streptophyta</taxon>
        <taxon>Embryophyta</taxon>
        <taxon>Tracheophyta</taxon>
        <taxon>Spermatophyta</taxon>
        <taxon>Magnoliopsida</taxon>
        <taxon>eudicotyledons</taxon>
        <taxon>Gunneridae</taxon>
        <taxon>Pentapetalae</taxon>
        <taxon>rosids</taxon>
        <taxon>malvids</taxon>
        <taxon>Malvales</taxon>
        <taxon>Malvaceae</taxon>
        <taxon>Malvoideae</taxon>
        <taxon>Gossypium</taxon>
    </lineage>
</organism>
<keyword evidence="2 3" id="KW-0802">TPR repeat</keyword>
<dbReference type="PANTHER" id="PTHR44858">
    <property type="entry name" value="TETRATRICOPEPTIDE REPEAT PROTEIN 6"/>
    <property type="match status" value="1"/>
</dbReference>
<evidence type="ECO:0000256" key="1">
    <source>
        <dbReference type="ARBA" id="ARBA00022737"/>
    </source>
</evidence>
<protein>
    <submittedName>
        <fullName evidence="5">Tetratricopeptide-like helical</fullName>
    </submittedName>
</protein>
<sequence>MWTDLLLQAAIILVTIFMFLAMHDIPKKIFTKIRYRNRADFQAKRHFVLGAQLLAQARSSKSRSSTASLAKQAEAEADKAISLDRKDAAAYILKALALDLQGFKTSALDSLDVALSPIAAKSLTDKERGDALFKRAELKMSMNRRGGRVDSAIDDLTKALELSGDNAKAFCLLGECYEMKKMKSEAKSAFEKALMVEPTSNVARTAIDRLGSLGGKKRKRWVYSIGNPVSSFLGGEIVTVQTCAGAAPTGSFHAHHILASLYAINLPSVFLKSMNQDMIWVALLGLVLGVLARSCVEGLQKSTEEENVRQQFDKVCSNAFRRIEDGFVTLTVKFLHFFISRWLQLRYLPALFPAPQTMSMLFWVVFTRLISSMPDNPLQ</sequence>
<dbReference type="SUPFAM" id="SSF48452">
    <property type="entry name" value="TPR-like"/>
    <property type="match status" value="1"/>
</dbReference>
<keyword evidence="4" id="KW-0812">Transmembrane</keyword>
<keyword evidence="4" id="KW-1133">Transmembrane helix</keyword>
<evidence type="ECO:0000313" key="5">
    <source>
        <dbReference type="EMBL" id="KAA3453915.1"/>
    </source>
</evidence>
<feature type="transmembrane region" description="Helical" evidence="4">
    <location>
        <begin position="6"/>
        <end position="26"/>
    </location>
</feature>
<gene>
    <name evidence="5" type="ORF">EPI10_009897</name>
</gene>
<dbReference type="Gene3D" id="1.25.40.10">
    <property type="entry name" value="Tetratricopeptide repeat domain"/>
    <property type="match status" value="1"/>
</dbReference>
<dbReference type="PROSITE" id="PS50005">
    <property type="entry name" value="TPR"/>
    <property type="match status" value="1"/>
</dbReference>
<proteinExistence type="predicted"/>
<dbReference type="Proteomes" id="UP000325315">
    <property type="component" value="Unassembled WGS sequence"/>
</dbReference>
<reference evidence="6" key="1">
    <citation type="journal article" date="2019" name="Plant Biotechnol. J.">
        <title>Genome sequencing of the Australian wild diploid species Gossypium australe highlights disease resistance and delayed gland morphogenesis.</title>
        <authorList>
            <person name="Cai Y."/>
            <person name="Cai X."/>
            <person name="Wang Q."/>
            <person name="Wang P."/>
            <person name="Zhang Y."/>
            <person name="Cai C."/>
            <person name="Xu Y."/>
            <person name="Wang K."/>
            <person name="Zhou Z."/>
            <person name="Wang C."/>
            <person name="Geng S."/>
            <person name="Li B."/>
            <person name="Dong Q."/>
            <person name="Hou Y."/>
            <person name="Wang H."/>
            <person name="Ai P."/>
            <person name="Liu Z."/>
            <person name="Yi F."/>
            <person name="Sun M."/>
            <person name="An G."/>
            <person name="Cheng J."/>
            <person name="Zhang Y."/>
            <person name="Shi Q."/>
            <person name="Xie Y."/>
            <person name="Shi X."/>
            <person name="Chang Y."/>
            <person name="Huang F."/>
            <person name="Chen Y."/>
            <person name="Hong S."/>
            <person name="Mi L."/>
            <person name="Sun Q."/>
            <person name="Zhang L."/>
            <person name="Zhou B."/>
            <person name="Peng R."/>
            <person name="Zhang X."/>
            <person name="Liu F."/>
        </authorList>
    </citation>
    <scope>NUCLEOTIDE SEQUENCE [LARGE SCALE GENOMIC DNA]</scope>
    <source>
        <strain evidence="6">cv. PA1801</strain>
    </source>
</reference>
<feature type="repeat" description="TPR" evidence="3">
    <location>
        <begin position="167"/>
        <end position="200"/>
    </location>
</feature>
<dbReference type="AlphaFoldDB" id="A0A5B6UJL1"/>
<dbReference type="EMBL" id="SMMG02000013">
    <property type="protein sequence ID" value="KAA3453915.1"/>
    <property type="molecule type" value="Genomic_DNA"/>
</dbReference>
<dbReference type="InterPro" id="IPR019734">
    <property type="entry name" value="TPR_rpt"/>
</dbReference>
<evidence type="ECO:0000256" key="4">
    <source>
        <dbReference type="SAM" id="Phobius"/>
    </source>
</evidence>
<dbReference type="Pfam" id="PF13181">
    <property type="entry name" value="TPR_8"/>
    <property type="match status" value="1"/>
</dbReference>
<dbReference type="SMART" id="SM00028">
    <property type="entry name" value="TPR"/>
    <property type="match status" value="2"/>
</dbReference>
<dbReference type="PANTHER" id="PTHR44858:SF1">
    <property type="entry name" value="UDP-N-ACETYLGLUCOSAMINE--PEPTIDE N-ACETYLGLUCOSAMINYLTRANSFERASE SPINDLY-RELATED"/>
    <property type="match status" value="1"/>
</dbReference>
<name>A0A5B6UJL1_9ROSI</name>